<dbReference type="AlphaFoldDB" id="A0A6A6B1A9"/>
<evidence type="ECO:0000313" key="3">
    <source>
        <dbReference type="EMBL" id="KAF2136521.1"/>
    </source>
</evidence>
<dbReference type="EMBL" id="ML995518">
    <property type="protein sequence ID" value="KAF2136521.1"/>
    <property type="molecule type" value="Genomic_DNA"/>
</dbReference>
<reference evidence="3" key="1">
    <citation type="journal article" date="2020" name="Stud. Mycol.">
        <title>101 Dothideomycetes genomes: a test case for predicting lifestyles and emergence of pathogens.</title>
        <authorList>
            <person name="Haridas S."/>
            <person name="Albert R."/>
            <person name="Binder M."/>
            <person name="Bloem J."/>
            <person name="Labutti K."/>
            <person name="Salamov A."/>
            <person name="Andreopoulos B."/>
            <person name="Baker S."/>
            <person name="Barry K."/>
            <person name="Bills G."/>
            <person name="Bluhm B."/>
            <person name="Cannon C."/>
            <person name="Castanera R."/>
            <person name="Culley D."/>
            <person name="Daum C."/>
            <person name="Ezra D."/>
            <person name="Gonzalez J."/>
            <person name="Henrissat B."/>
            <person name="Kuo A."/>
            <person name="Liang C."/>
            <person name="Lipzen A."/>
            <person name="Lutzoni F."/>
            <person name="Magnuson J."/>
            <person name="Mondo S."/>
            <person name="Nolan M."/>
            <person name="Ohm R."/>
            <person name="Pangilinan J."/>
            <person name="Park H.-J."/>
            <person name="Ramirez L."/>
            <person name="Alfaro M."/>
            <person name="Sun H."/>
            <person name="Tritt A."/>
            <person name="Yoshinaga Y."/>
            <person name="Zwiers L.-H."/>
            <person name="Turgeon B."/>
            <person name="Goodwin S."/>
            <person name="Spatafora J."/>
            <person name="Crous P."/>
            <person name="Grigoriev I."/>
        </authorList>
    </citation>
    <scope>NUCLEOTIDE SEQUENCE</scope>
    <source>
        <strain evidence="3">CBS 121167</strain>
    </source>
</reference>
<feature type="transmembrane region" description="Helical" evidence="2">
    <location>
        <begin position="71"/>
        <end position="92"/>
    </location>
</feature>
<name>A0A6A6B1A9_9PEZI</name>
<keyword evidence="4" id="KW-1185">Reference proteome</keyword>
<dbReference type="RefSeq" id="XP_033392239.1">
    <property type="nucleotide sequence ID" value="XM_033543626.1"/>
</dbReference>
<evidence type="ECO:0008006" key="5">
    <source>
        <dbReference type="Google" id="ProtNLM"/>
    </source>
</evidence>
<dbReference type="Gene3D" id="2.120.10.70">
    <property type="entry name" value="Fucose-specific lectin"/>
    <property type="match status" value="1"/>
</dbReference>
<evidence type="ECO:0000313" key="4">
    <source>
        <dbReference type="Proteomes" id="UP000799438"/>
    </source>
</evidence>
<feature type="region of interest" description="Disordered" evidence="1">
    <location>
        <begin position="1"/>
        <end position="48"/>
    </location>
</feature>
<dbReference type="Proteomes" id="UP000799438">
    <property type="component" value="Unassembled WGS sequence"/>
</dbReference>
<accession>A0A6A6B1A9</accession>
<protein>
    <recommendedName>
        <fullName evidence="5">Fucose-specific lectin</fullName>
    </recommendedName>
</protein>
<evidence type="ECO:0000256" key="2">
    <source>
        <dbReference type="SAM" id="Phobius"/>
    </source>
</evidence>
<dbReference type="OrthoDB" id="5396810at2759"/>
<keyword evidence="2" id="KW-0812">Transmembrane</keyword>
<dbReference type="GeneID" id="54301123"/>
<organism evidence="3 4">
    <name type="scientific">Aplosporella prunicola CBS 121167</name>
    <dbReference type="NCBI Taxonomy" id="1176127"/>
    <lineage>
        <taxon>Eukaryota</taxon>
        <taxon>Fungi</taxon>
        <taxon>Dikarya</taxon>
        <taxon>Ascomycota</taxon>
        <taxon>Pezizomycotina</taxon>
        <taxon>Dothideomycetes</taxon>
        <taxon>Dothideomycetes incertae sedis</taxon>
        <taxon>Botryosphaeriales</taxon>
        <taxon>Aplosporellaceae</taxon>
        <taxon>Aplosporella</taxon>
    </lineage>
</organism>
<keyword evidence="2" id="KW-0472">Membrane</keyword>
<sequence>MSETRESAYSTLELDRRQMGDGLPEVLPNTDAPEAFNTGEKETAKNANKLPVEKSPVEKRVPNICGMRRRLFWILLVVALLIVAGAVIGAVFGTARNKRSKSPSHGDIHQSPKNGTEIYKRGISRNSQLATANYTDKLGIDHSQLYYQDNSLQIWSADWNSSASNWTLYEVLSHDNKTIIPKDGTPIATANYWRPELGNTDYRCLFVDNENFVRIFFIIRGATSDPWAIWPAIDRVMQVSENSSLVHYMRQCDGCDNSDFTSYESQAGDLIIHYPFSNGDGGDVTGKLQPNGIVIDKYTAMAVAPLPARSSKTASVAMYLVSGGLLAEIYGMWGQTWVVSDLISTRQYSVDNGAQLAAITQPTGADFKKQVLITKADGGVKMAYMDGSDWCYQDNVDGMEKVLPLSPIAANQLGRVYALEDGPQVVEWTMINGSVPTFKRVGAVDTTGGRSS</sequence>
<keyword evidence="2" id="KW-1133">Transmembrane helix</keyword>
<proteinExistence type="predicted"/>
<dbReference type="SUPFAM" id="SSF89372">
    <property type="entry name" value="Fucose-specific lectin"/>
    <property type="match status" value="1"/>
</dbReference>
<evidence type="ECO:0000256" key="1">
    <source>
        <dbReference type="SAM" id="MobiDB-lite"/>
    </source>
</evidence>
<gene>
    <name evidence="3" type="ORF">K452DRAFT_313087</name>
</gene>